<dbReference type="HOGENOM" id="CLU_064827_4_1_6"/>
<dbReference type="RefSeq" id="WP_004783399.1">
    <property type="nucleotide sequence ID" value="NZ_CP078027.1"/>
</dbReference>
<dbReference type="PANTHER" id="PTHR13061:SF29">
    <property type="entry name" value="GAMMA CARBONIC ANHYDRASE-LIKE 1, MITOCHONDRIAL-RELATED"/>
    <property type="match status" value="1"/>
</dbReference>
<keyword evidence="2" id="KW-1185">Reference proteome</keyword>
<gene>
    <name evidence="1" type="ORF">F969_02052</name>
</gene>
<evidence type="ECO:0000313" key="2">
    <source>
        <dbReference type="Proteomes" id="UP000013070"/>
    </source>
</evidence>
<comment type="caution">
    <text evidence="1">The sequence shown here is derived from an EMBL/GenBank/DDBJ whole genome shotgun (WGS) entry which is preliminary data.</text>
</comment>
<proteinExistence type="predicted"/>
<dbReference type="EMBL" id="APPE01000057">
    <property type="protein sequence ID" value="ENU99005.1"/>
    <property type="molecule type" value="Genomic_DNA"/>
</dbReference>
<dbReference type="PATRIC" id="fig|1217710.3.peg.1949"/>
<evidence type="ECO:0000313" key="1">
    <source>
        <dbReference type="EMBL" id="ENU99005.1"/>
    </source>
</evidence>
<dbReference type="InterPro" id="IPR001451">
    <property type="entry name" value="Hexapep"/>
</dbReference>
<dbReference type="InterPro" id="IPR050484">
    <property type="entry name" value="Transf_Hexapept/Carb_Anhydrase"/>
</dbReference>
<reference evidence="1 2" key="1">
    <citation type="submission" date="2013-02" db="EMBL/GenBank/DDBJ databases">
        <title>The Genome Sequence of Acinetobacter sp. NIPH 899.</title>
        <authorList>
            <consortium name="The Broad Institute Genome Sequencing Platform"/>
            <consortium name="The Broad Institute Genome Sequencing Center for Infectious Disease"/>
            <person name="Cerqueira G."/>
            <person name="Feldgarden M."/>
            <person name="Courvalin P."/>
            <person name="Perichon B."/>
            <person name="Grillot-Courvalin C."/>
            <person name="Clermont D."/>
            <person name="Rocha E."/>
            <person name="Yoon E.-J."/>
            <person name="Nemec A."/>
            <person name="Walker B."/>
            <person name="Young S.K."/>
            <person name="Zeng Q."/>
            <person name="Gargeya S."/>
            <person name="Fitzgerald M."/>
            <person name="Haas B."/>
            <person name="Abouelleil A."/>
            <person name="Alvarado L."/>
            <person name="Arachchi H.M."/>
            <person name="Berlin A.M."/>
            <person name="Chapman S.B."/>
            <person name="Dewar J."/>
            <person name="Goldberg J."/>
            <person name="Griggs A."/>
            <person name="Gujja S."/>
            <person name="Hansen M."/>
            <person name="Howarth C."/>
            <person name="Imamovic A."/>
            <person name="Larimer J."/>
            <person name="McCowan C."/>
            <person name="Murphy C."/>
            <person name="Neiman D."/>
            <person name="Pearson M."/>
            <person name="Priest M."/>
            <person name="Roberts A."/>
            <person name="Saif S."/>
            <person name="Shea T."/>
            <person name="Sisk P."/>
            <person name="Sykes S."/>
            <person name="Wortman J."/>
            <person name="Nusbaum C."/>
            <person name="Birren B."/>
        </authorList>
    </citation>
    <scope>NUCLEOTIDE SEQUENCE [LARGE SCALE GENOMIC DNA]</scope>
    <source>
        <strain evidence="1 2">NIPH 899</strain>
    </source>
</reference>
<evidence type="ECO:0008006" key="3">
    <source>
        <dbReference type="Google" id="ProtNLM"/>
    </source>
</evidence>
<dbReference type="AlphaFoldDB" id="N8VHF0"/>
<organism evidence="1 2">
    <name type="scientific">Acinetobacter variabilis</name>
    <dbReference type="NCBI Taxonomy" id="70346"/>
    <lineage>
        <taxon>Bacteria</taxon>
        <taxon>Pseudomonadati</taxon>
        <taxon>Pseudomonadota</taxon>
        <taxon>Gammaproteobacteria</taxon>
        <taxon>Moraxellales</taxon>
        <taxon>Moraxellaceae</taxon>
        <taxon>Acinetobacter</taxon>
    </lineage>
</organism>
<sequence length="176" mass="19125">MLYQFQEHTPKAIHQPWDGWVAPTATVIGQVELGKQVSVWFGAVVRADNSKIRLGDFSNVQENAVLHTDAGIEMNVGNYVTIGHQAMLHGCTVGDNSLIGIQAVILNHAVIGKNCIIGANALIPEGKVIPDNSVVMGSPGKVVKTLDDASIQKLKMSAMHYAEHFQKFQDLEEVQL</sequence>
<name>N8VHF0_9GAMM</name>
<dbReference type="Proteomes" id="UP000013070">
    <property type="component" value="Unassembled WGS sequence"/>
</dbReference>
<accession>N8VHF0</accession>
<dbReference type="SUPFAM" id="SSF51161">
    <property type="entry name" value="Trimeric LpxA-like enzymes"/>
    <property type="match status" value="1"/>
</dbReference>
<protein>
    <recommendedName>
        <fullName evidence="3">Gamma carbonic anhydrase family protein</fullName>
    </recommendedName>
</protein>
<dbReference type="InterPro" id="IPR011004">
    <property type="entry name" value="Trimer_LpxA-like_sf"/>
</dbReference>
<dbReference type="InterPro" id="IPR047324">
    <property type="entry name" value="LbH_gamma_CA-like"/>
</dbReference>
<dbReference type="eggNOG" id="COG0663">
    <property type="taxonomic scope" value="Bacteria"/>
</dbReference>
<dbReference type="Pfam" id="PF00132">
    <property type="entry name" value="Hexapep"/>
    <property type="match status" value="1"/>
</dbReference>
<dbReference type="PANTHER" id="PTHR13061">
    <property type="entry name" value="DYNACTIN SUBUNIT P25"/>
    <property type="match status" value="1"/>
</dbReference>
<dbReference type="CDD" id="cd04645">
    <property type="entry name" value="LbH_gamma_CA_like"/>
    <property type="match status" value="1"/>
</dbReference>
<dbReference type="Gene3D" id="2.160.10.10">
    <property type="entry name" value="Hexapeptide repeat proteins"/>
    <property type="match status" value="1"/>
</dbReference>